<keyword evidence="1" id="KW-0808">Transferase</keyword>
<dbReference type="PANTHER" id="PTHR43861">
    <property type="entry name" value="TRANS-ACONITATE 2-METHYLTRANSFERASE-RELATED"/>
    <property type="match status" value="1"/>
</dbReference>
<dbReference type="RefSeq" id="WP_263228775.1">
    <property type="nucleotide sequence ID" value="NZ_CP106793.1"/>
</dbReference>
<sequence>MTAPRPHTAATAVTRRSYDTVAERYAAEIGDELQGKPLDRALLDAFAELATDGPIVDIGCGPGHATAHLARRGARTFGVDLSPAMCTIAHHATSLPFAAADMTALPIRSRTASGILCWYAVIHLDQNQRAAAYREFARVLRPEGHALLAFHTSDGDTRPGQATHLTEWWDRPVDLTFRFLDPVAETAALAQAGLTLTARLDRAPHPGHEHPSRRTYLLVRRLPQAHGCTINPIF</sequence>
<reference evidence="3" key="1">
    <citation type="submission" date="2022-10" db="EMBL/GenBank/DDBJ databases">
        <authorList>
            <person name="Mo P."/>
        </authorList>
    </citation>
    <scope>NUCLEOTIDE SEQUENCE</scope>
    <source>
        <strain evidence="3">HUAS 13-4</strain>
    </source>
</reference>
<organism evidence="3 4">
    <name type="scientific">Streptomyces cynarae</name>
    <dbReference type="NCBI Taxonomy" id="2981134"/>
    <lineage>
        <taxon>Bacteria</taxon>
        <taxon>Bacillati</taxon>
        <taxon>Actinomycetota</taxon>
        <taxon>Actinomycetes</taxon>
        <taxon>Kitasatosporales</taxon>
        <taxon>Streptomycetaceae</taxon>
        <taxon>Streptomyces</taxon>
    </lineage>
</organism>
<dbReference type="Pfam" id="PF13649">
    <property type="entry name" value="Methyltransf_25"/>
    <property type="match status" value="1"/>
</dbReference>
<dbReference type="CDD" id="cd02440">
    <property type="entry name" value="AdoMet_MTases"/>
    <property type="match status" value="1"/>
</dbReference>
<evidence type="ECO:0000259" key="2">
    <source>
        <dbReference type="Pfam" id="PF13649"/>
    </source>
</evidence>
<name>A0ABY6DVY4_9ACTN</name>
<dbReference type="GO" id="GO:0032259">
    <property type="term" value="P:methylation"/>
    <property type="evidence" value="ECO:0007669"/>
    <property type="project" value="UniProtKB-KW"/>
</dbReference>
<feature type="domain" description="Methyltransferase" evidence="2">
    <location>
        <begin position="55"/>
        <end position="144"/>
    </location>
</feature>
<protein>
    <submittedName>
        <fullName evidence="3">Class I SAM-dependent methyltransferase</fullName>
    </submittedName>
</protein>
<gene>
    <name evidence="3" type="ORF">N8I84_07205</name>
</gene>
<dbReference type="Gene3D" id="3.40.50.150">
    <property type="entry name" value="Vaccinia Virus protein VP39"/>
    <property type="match status" value="1"/>
</dbReference>
<dbReference type="SUPFAM" id="SSF53335">
    <property type="entry name" value="S-adenosyl-L-methionine-dependent methyltransferases"/>
    <property type="match status" value="1"/>
</dbReference>
<evidence type="ECO:0000313" key="3">
    <source>
        <dbReference type="EMBL" id="UXY18537.1"/>
    </source>
</evidence>
<accession>A0ABY6DVY4</accession>
<dbReference type="Proteomes" id="UP001061298">
    <property type="component" value="Chromosome"/>
</dbReference>
<keyword evidence="3" id="KW-0489">Methyltransferase</keyword>
<dbReference type="GO" id="GO:0008168">
    <property type="term" value="F:methyltransferase activity"/>
    <property type="evidence" value="ECO:0007669"/>
    <property type="project" value="UniProtKB-KW"/>
</dbReference>
<dbReference type="EMBL" id="CP106793">
    <property type="protein sequence ID" value="UXY18537.1"/>
    <property type="molecule type" value="Genomic_DNA"/>
</dbReference>
<dbReference type="InterPro" id="IPR041698">
    <property type="entry name" value="Methyltransf_25"/>
</dbReference>
<keyword evidence="4" id="KW-1185">Reference proteome</keyword>
<dbReference type="InterPro" id="IPR029063">
    <property type="entry name" value="SAM-dependent_MTases_sf"/>
</dbReference>
<evidence type="ECO:0000256" key="1">
    <source>
        <dbReference type="ARBA" id="ARBA00022679"/>
    </source>
</evidence>
<proteinExistence type="predicted"/>
<evidence type="ECO:0000313" key="4">
    <source>
        <dbReference type="Proteomes" id="UP001061298"/>
    </source>
</evidence>